<sequence>MEFYCLKNPAVWVRWIMSTEIPDQLLQLEANGGIFAIWKIFQHYGIDLEIADLVQLCRHNNEDGTFGIALAVGLKKLGLEVSFHTDPDPHQHPTEVLCYQEAQQLQIPLQPALSYSALQTCVEQGRFVIVFYDTLEGVGNHSLIYSMDAEEVCFFDSFDAMPAQVFEQQRQAEGICRQAIVIDDRNFVMRYS</sequence>
<dbReference type="AlphaFoldDB" id="A0A849NZ21"/>
<gene>
    <name evidence="1" type="ORF">G0027_04655</name>
</gene>
<reference evidence="1 2" key="1">
    <citation type="submission" date="2020-02" db="EMBL/GenBank/DDBJ databases">
        <title>Tigecycline-resistant Acinetobacter species from pigs and migratory birds.</title>
        <authorList>
            <person name="Chen C."/>
            <person name="Sun J."/>
            <person name="Liao X.-P."/>
            <person name="Liu Y.-H."/>
        </authorList>
    </citation>
    <scope>NUCLEOTIDE SEQUENCE [LARGE SCALE GENOMIC DNA]</scope>
    <source>
        <strain evidence="1 2">C15_T</strain>
    </source>
</reference>
<organism evidence="1 2">
    <name type="scientific">Acinetobacter indicus</name>
    <dbReference type="NCBI Taxonomy" id="756892"/>
    <lineage>
        <taxon>Bacteria</taxon>
        <taxon>Pseudomonadati</taxon>
        <taxon>Pseudomonadota</taxon>
        <taxon>Gammaproteobacteria</taxon>
        <taxon>Moraxellales</taxon>
        <taxon>Moraxellaceae</taxon>
        <taxon>Acinetobacter</taxon>
    </lineage>
</organism>
<proteinExistence type="predicted"/>
<dbReference type="Proteomes" id="UP000593812">
    <property type="component" value="Chromosome"/>
</dbReference>
<protein>
    <submittedName>
        <fullName evidence="1">Peptidase C39</fullName>
    </submittedName>
</protein>
<evidence type="ECO:0000313" key="1">
    <source>
        <dbReference type="EMBL" id="QOW42205.1"/>
    </source>
</evidence>
<dbReference type="EMBL" id="CP048654">
    <property type="protein sequence ID" value="QOW42205.1"/>
    <property type="molecule type" value="Genomic_DNA"/>
</dbReference>
<evidence type="ECO:0000313" key="2">
    <source>
        <dbReference type="Proteomes" id="UP000593812"/>
    </source>
</evidence>
<name>A0A849NZ21_9GAMM</name>
<accession>A0A849NZ21</accession>